<reference evidence="1" key="1">
    <citation type="journal article" date="2015" name="Nature">
        <title>Complex archaea that bridge the gap between prokaryotes and eukaryotes.</title>
        <authorList>
            <person name="Spang A."/>
            <person name="Saw J.H."/>
            <person name="Jorgensen S.L."/>
            <person name="Zaremba-Niedzwiedzka K."/>
            <person name="Martijn J."/>
            <person name="Lind A.E."/>
            <person name="van Eijk R."/>
            <person name="Schleper C."/>
            <person name="Guy L."/>
            <person name="Ettema T.J."/>
        </authorList>
    </citation>
    <scope>NUCLEOTIDE SEQUENCE</scope>
</reference>
<proteinExistence type="predicted"/>
<evidence type="ECO:0000313" key="1">
    <source>
        <dbReference type="EMBL" id="KKK86101.1"/>
    </source>
</evidence>
<protein>
    <submittedName>
        <fullName evidence="1">Uncharacterized protein</fullName>
    </submittedName>
</protein>
<dbReference type="SUPFAM" id="SSF49899">
    <property type="entry name" value="Concanavalin A-like lectins/glucanases"/>
    <property type="match status" value="1"/>
</dbReference>
<dbReference type="InterPro" id="IPR013320">
    <property type="entry name" value="ConA-like_dom_sf"/>
</dbReference>
<name>A0A0F9BP12_9ZZZZ</name>
<dbReference type="Gene3D" id="2.60.120.200">
    <property type="match status" value="1"/>
</dbReference>
<comment type="caution">
    <text evidence="1">The sequence shown here is derived from an EMBL/GenBank/DDBJ whole genome shotgun (WGS) entry which is preliminary data.</text>
</comment>
<organism evidence="1">
    <name type="scientific">marine sediment metagenome</name>
    <dbReference type="NCBI Taxonomy" id="412755"/>
    <lineage>
        <taxon>unclassified sequences</taxon>
        <taxon>metagenomes</taxon>
        <taxon>ecological metagenomes</taxon>
    </lineage>
</organism>
<accession>A0A0F9BP12</accession>
<dbReference type="EMBL" id="LAZR01051005">
    <property type="protein sequence ID" value="KKK86101.1"/>
    <property type="molecule type" value="Genomic_DNA"/>
</dbReference>
<feature type="non-terminal residue" evidence="1">
    <location>
        <position position="418"/>
    </location>
</feature>
<sequence>SDTDFYRGTESFDYGTAPEWYYGTYDFRDEVVGITGTSIDFVDIESGTGTSTILSYMASHNRVLELENVGGNLYWVYDDFSSAQSGTFTVEFWWRVESISGTTTYLYFYSGATQSVRIFTTDAGAIWYYDLGGIQQTISGVGTLVSDVWYHMEIIFDTDADRFDFYLNGVLKQNDGEFRNVVANIDQFRIGLYHANVRQVYYDAFGYSWDTTSHGGYGYTVSWNINPYDLEGFLKNDFPIFQLNYGTEIRVVNSIGSHNNVLDVYDNSATLALNAYYSFDPTSDYGTVEFWWRTDDATDRFYVYIYNALSVVLGLRLFTDQFQYYDGGWTNIGVVPADNTWYHIRIDFESTTGGYDGLAQYDWNVHINGIGYGDYDFANNVASIAFLRFASHSTTTNHHNYFDAIGYSWDDNYISDPY</sequence>
<dbReference type="Pfam" id="PF13385">
    <property type="entry name" value="Laminin_G_3"/>
    <property type="match status" value="1"/>
</dbReference>
<feature type="non-terminal residue" evidence="1">
    <location>
        <position position="1"/>
    </location>
</feature>
<dbReference type="AlphaFoldDB" id="A0A0F9BP12"/>
<gene>
    <name evidence="1" type="ORF">LCGC14_2766610</name>
</gene>